<evidence type="ECO:0000256" key="11">
    <source>
        <dbReference type="ARBA" id="ARBA00025614"/>
    </source>
</evidence>
<evidence type="ECO:0000256" key="3">
    <source>
        <dbReference type="ARBA" id="ARBA00022547"/>
    </source>
</evidence>
<evidence type="ECO:0000256" key="8">
    <source>
        <dbReference type="ARBA" id="ARBA00023136"/>
    </source>
</evidence>
<evidence type="ECO:0000256" key="5">
    <source>
        <dbReference type="ARBA" id="ARBA00022781"/>
    </source>
</evidence>
<dbReference type="PANTHER" id="PTHR33445:SF1">
    <property type="entry name" value="ATP SYNTHASE SUBUNIT B"/>
    <property type="match status" value="1"/>
</dbReference>
<evidence type="ECO:0000256" key="12">
    <source>
        <dbReference type="ARBA" id="ARBA00037847"/>
    </source>
</evidence>
<reference evidence="16 17" key="1">
    <citation type="journal article" date="2019" name="Environ. Microbiol.">
        <title>Species interactions and distinct microbial communities in high Arctic permafrost affected cryosols are associated with the CH4 and CO2 gas fluxes.</title>
        <authorList>
            <person name="Altshuler I."/>
            <person name="Hamel J."/>
            <person name="Turney S."/>
            <person name="Magnuson E."/>
            <person name="Levesque R."/>
            <person name="Greer C."/>
            <person name="Whyte L.G."/>
        </authorList>
    </citation>
    <scope>NUCLEOTIDE SEQUENCE [LARGE SCALE GENOMIC DNA]</scope>
    <source>
        <strain evidence="16 17">E6.1</strain>
    </source>
</reference>
<comment type="similarity">
    <text evidence="1 13 14">Belongs to the ATPase B chain family.</text>
</comment>
<evidence type="ECO:0000256" key="4">
    <source>
        <dbReference type="ARBA" id="ARBA00022692"/>
    </source>
</evidence>
<keyword evidence="5 13" id="KW-0375">Hydrogen ion transport</keyword>
<dbReference type="OrthoDB" id="7391503at2"/>
<evidence type="ECO:0000313" key="17">
    <source>
        <dbReference type="Proteomes" id="UP000319931"/>
    </source>
</evidence>
<keyword evidence="3 13" id="KW-0138">CF(0)</keyword>
<keyword evidence="6 13" id="KW-1133">Transmembrane helix</keyword>
<dbReference type="Pfam" id="PF00430">
    <property type="entry name" value="ATP-synt_B"/>
    <property type="match status" value="1"/>
</dbReference>
<organism evidence="16 17">
    <name type="scientific">Sphingomonas glacialis</name>
    <dbReference type="NCBI Taxonomy" id="658225"/>
    <lineage>
        <taxon>Bacteria</taxon>
        <taxon>Pseudomonadati</taxon>
        <taxon>Pseudomonadota</taxon>
        <taxon>Alphaproteobacteria</taxon>
        <taxon>Sphingomonadales</taxon>
        <taxon>Sphingomonadaceae</taxon>
        <taxon>Sphingomonas</taxon>
    </lineage>
</organism>
<sequence>MAEASAVKTVEHTGVVELHHEPSVFGITAPGFVALSMLVVIGLMIWKKVPKMIAGALDSRIATIRTQLDEASQLRAEAEAQLAEAKARNAASAGDAAAIVAHAQAEAAAMLVKAEADLADLVARRQTMAEDKIAAAERGAIAEVRALAADAATRAAATILAERHGVDADKALVDRTIAGLGRLN</sequence>
<evidence type="ECO:0000256" key="9">
    <source>
        <dbReference type="ARBA" id="ARBA00023310"/>
    </source>
</evidence>
<evidence type="ECO:0000256" key="7">
    <source>
        <dbReference type="ARBA" id="ARBA00023065"/>
    </source>
</evidence>
<evidence type="ECO:0000256" key="1">
    <source>
        <dbReference type="ARBA" id="ARBA00005513"/>
    </source>
</evidence>
<keyword evidence="13" id="KW-1003">Cell membrane</keyword>
<feature type="transmembrane region" description="Helical" evidence="13">
    <location>
        <begin position="24"/>
        <end position="46"/>
    </location>
</feature>
<proteinExistence type="inferred from homology"/>
<comment type="function">
    <text evidence="11">Component of the F(0) channel, it forms part of the peripheral stalk, linking F(1) to F(0). The b'-subunit is a diverged and duplicated form of b found in plants and photosynthetic bacteria.</text>
</comment>
<name>A0A502FY36_9SPHN</name>
<protein>
    <recommendedName>
        <fullName evidence="13">ATP synthase subunit b</fullName>
    </recommendedName>
    <alternativeName>
        <fullName evidence="13">ATP synthase F(0) sector subunit b</fullName>
    </alternativeName>
    <alternativeName>
        <fullName evidence="13">ATPase subunit I</fullName>
    </alternativeName>
    <alternativeName>
        <fullName evidence="13">F-type ATPase subunit b</fullName>
        <shortName evidence="13">F-ATPase subunit b</shortName>
    </alternativeName>
</protein>
<keyword evidence="7 13" id="KW-0406">Ion transport</keyword>
<dbReference type="GO" id="GO:0005886">
    <property type="term" value="C:plasma membrane"/>
    <property type="evidence" value="ECO:0007669"/>
    <property type="project" value="UniProtKB-SubCell"/>
</dbReference>
<evidence type="ECO:0000256" key="6">
    <source>
        <dbReference type="ARBA" id="ARBA00022989"/>
    </source>
</evidence>
<dbReference type="RefSeq" id="WP_140849470.1">
    <property type="nucleotide sequence ID" value="NZ_RCZC01000002.1"/>
</dbReference>
<dbReference type="GO" id="GO:0012505">
    <property type="term" value="C:endomembrane system"/>
    <property type="evidence" value="ECO:0007669"/>
    <property type="project" value="UniProtKB-SubCell"/>
</dbReference>
<dbReference type="InterPro" id="IPR002146">
    <property type="entry name" value="ATP_synth_b/b'su_bac/chlpt"/>
</dbReference>
<evidence type="ECO:0000256" key="14">
    <source>
        <dbReference type="RuleBase" id="RU003848"/>
    </source>
</evidence>
<comment type="subcellular location">
    <subcellularLocation>
        <location evidence="13">Cell membrane</location>
        <topology evidence="13">Single-pass membrane protein</topology>
    </subcellularLocation>
    <subcellularLocation>
        <location evidence="12">Endomembrane system</location>
        <topology evidence="12">Single-pass membrane protein</topology>
    </subcellularLocation>
</comment>
<evidence type="ECO:0000256" key="13">
    <source>
        <dbReference type="HAMAP-Rule" id="MF_01398"/>
    </source>
</evidence>
<dbReference type="Proteomes" id="UP000319931">
    <property type="component" value="Unassembled WGS sequence"/>
</dbReference>
<evidence type="ECO:0000256" key="15">
    <source>
        <dbReference type="SAM" id="Coils"/>
    </source>
</evidence>
<evidence type="ECO:0000256" key="2">
    <source>
        <dbReference type="ARBA" id="ARBA00022448"/>
    </source>
</evidence>
<comment type="subunit">
    <text evidence="13">F-type ATPases have 2 components, F(1) - the catalytic core - and F(0) - the membrane proton channel. F(1) has five subunits: alpha(3), beta(3), gamma(1), delta(1), epsilon(1). F(0) has three main subunits: a(1), b(2) and c(10-14). The alpha and beta chains form an alternating ring which encloses part of the gamma chain. F(1) is attached to F(0) by a central stalk formed by the gamma and epsilon chains, while a peripheral stalk is formed by the delta and b chains.</text>
</comment>
<feature type="coiled-coil region" evidence="15">
    <location>
        <begin position="61"/>
        <end position="131"/>
    </location>
</feature>
<dbReference type="AlphaFoldDB" id="A0A502FY36"/>
<keyword evidence="2 13" id="KW-0813">Transport</keyword>
<keyword evidence="4 13" id="KW-0812">Transmembrane</keyword>
<gene>
    <name evidence="13" type="primary">atpF</name>
    <name evidence="16" type="ORF">EAH76_06985</name>
</gene>
<dbReference type="InterPro" id="IPR050059">
    <property type="entry name" value="ATP_synthase_B_chain"/>
</dbReference>
<comment type="caution">
    <text evidence="16">The sequence shown here is derived from an EMBL/GenBank/DDBJ whole genome shotgun (WGS) entry which is preliminary data.</text>
</comment>
<dbReference type="EMBL" id="RCZC01000002">
    <property type="protein sequence ID" value="TPG54404.1"/>
    <property type="molecule type" value="Genomic_DNA"/>
</dbReference>
<dbReference type="PANTHER" id="PTHR33445">
    <property type="entry name" value="ATP SYNTHASE SUBUNIT B', CHLOROPLASTIC"/>
    <property type="match status" value="1"/>
</dbReference>
<dbReference type="GO" id="GO:0046961">
    <property type="term" value="F:proton-transporting ATPase activity, rotational mechanism"/>
    <property type="evidence" value="ECO:0007669"/>
    <property type="project" value="TreeGrafter"/>
</dbReference>
<comment type="function">
    <text evidence="10 13">F(1)F(0) ATP synthase produces ATP from ADP in the presence of a proton or sodium gradient. F-type ATPases consist of two structural domains, F(1) containing the extramembraneous catalytic core and F(0) containing the membrane proton channel, linked together by a central stalk and a peripheral stalk. During catalysis, ATP synthesis in the catalytic domain of F(1) is coupled via a rotary mechanism of the central stalk subunits to proton translocation.</text>
</comment>
<dbReference type="GO" id="GO:0045259">
    <property type="term" value="C:proton-transporting ATP synthase complex"/>
    <property type="evidence" value="ECO:0007669"/>
    <property type="project" value="UniProtKB-KW"/>
</dbReference>
<dbReference type="GO" id="GO:0046933">
    <property type="term" value="F:proton-transporting ATP synthase activity, rotational mechanism"/>
    <property type="evidence" value="ECO:0007669"/>
    <property type="project" value="UniProtKB-UniRule"/>
</dbReference>
<keyword evidence="17" id="KW-1185">Reference proteome</keyword>
<keyword evidence="15" id="KW-0175">Coiled coil</keyword>
<keyword evidence="8 13" id="KW-0472">Membrane</keyword>
<dbReference type="HAMAP" id="MF_01398">
    <property type="entry name" value="ATP_synth_b_bprime"/>
    <property type="match status" value="1"/>
</dbReference>
<evidence type="ECO:0000256" key="10">
    <source>
        <dbReference type="ARBA" id="ARBA00025198"/>
    </source>
</evidence>
<accession>A0A502FY36</accession>
<evidence type="ECO:0000313" key="16">
    <source>
        <dbReference type="EMBL" id="TPG54404.1"/>
    </source>
</evidence>
<keyword evidence="9 13" id="KW-0066">ATP synthesis</keyword>